<protein>
    <recommendedName>
        <fullName evidence="3">NAD-dependent epimerase/dehydratase domain-containing protein</fullName>
    </recommendedName>
</protein>
<dbReference type="InterPro" id="IPR001509">
    <property type="entry name" value="Epimerase_deHydtase"/>
</dbReference>
<reference evidence="4 5" key="1">
    <citation type="submission" date="2016-11" db="EMBL/GenBank/DDBJ databases">
        <title>Sphingorhabdus sp. LPB0140, isolated from marine environment.</title>
        <authorList>
            <person name="Kim E."/>
            <person name="Yi H."/>
        </authorList>
    </citation>
    <scope>NUCLEOTIDE SEQUENCE [LARGE SCALE GENOMIC DNA]</scope>
    <source>
        <strain evidence="4 5">LPB0140</strain>
    </source>
</reference>
<dbReference type="STRING" id="1913578.LPB140_09370"/>
<dbReference type="GO" id="GO:0016020">
    <property type="term" value="C:membrane"/>
    <property type="evidence" value="ECO:0007669"/>
    <property type="project" value="UniProtKB-SubCell"/>
</dbReference>
<dbReference type="InterPro" id="IPR036291">
    <property type="entry name" value="NAD(P)-bd_dom_sf"/>
</dbReference>
<keyword evidence="5" id="KW-1185">Reference proteome</keyword>
<evidence type="ECO:0000313" key="5">
    <source>
        <dbReference type="Proteomes" id="UP000242561"/>
    </source>
</evidence>
<evidence type="ECO:0000256" key="2">
    <source>
        <dbReference type="ARBA" id="ARBA00023136"/>
    </source>
</evidence>
<dbReference type="Proteomes" id="UP000242561">
    <property type="component" value="Chromosome"/>
</dbReference>
<dbReference type="AlphaFoldDB" id="A0A1L3JF48"/>
<dbReference type="Gene3D" id="3.40.50.720">
    <property type="entry name" value="NAD(P)-binding Rossmann-like Domain"/>
    <property type="match status" value="1"/>
</dbReference>
<dbReference type="PANTHER" id="PTHR14097">
    <property type="entry name" value="OXIDOREDUCTASE HTATIP2"/>
    <property type="match status" value="1"/>
</dbReference>
<evidence type="ECO:0000259" key="3">
    <source>
        <dbReference type="Pfam" id="PF01370"/>
    </source>
</evidence>
<proteinExistence type="predicted"/>
<organism evidence="4 5">
    <name type="scientific">Sphingorhabdus lutea</name>
    <dbReference type="NCBI Taxonomy" id="1913578"/>
    <lineage>
        <taxon>Bacteria</taxon>
        <taxon>Pseudomonadati</taxon>
        <taxon>Pseudomonadota</taxon>
        <taxon>Alphaproteobacteria</taxon>
        <taxon>Sphingomonadales</taxon>
        <taxon>Sphingomonadaceae</taxon>
        <taxon>Sphingorhabdus</taxon>
    </lineage>
</organism>
<comment type="subcellular location">
    <subcellularLocation>
        <location evidence="1">Membrane</location>
    </subcellularLocation>
</comment>
<evidence type="ECO:0000313" key="4">
    <source>
        <dbReference type="EMBL" id="APG63750.1"/>
    </source>
</evidence>
<accession>A0A1L3JF48</accession>
<gene>
    <name evidence="4" type="ORF">LPB140_09370</name>
</gene>
<keyword evidence="2" id="KW-0472">Membrane</keyword>
<dbReference type="SUPFAM" id="SSF51735">
    <property type="entry name" value="NAD(P)-binding Rossmann-fold domains"/>
    <property type="match status" value="1"/>
</dbReference>
<evidence type="ECO:0000256" key="1">
    <source>
        <dbReference type="ARBA" id="ARBA00004370"/>
    </source>
</evidence>
<dbReference type="KEGG" id="sphl:LPB140_09370"/>
<name>A0A1L3JF48_9SPHN</name>
<sequence>MEQRPILIFGATGLVGSELLKILDQENMGLSTASIGRSRAHPLAVGMIHHQASPENWPQYIMNSGAKQLVCCLGTTRKKAGSNEEFFKIDHDLILSVISAAKNAGVEHVILISSAQANAEAKNFYLQTKGMVDKKIRAMNFARLDIIRPGLLRGRRENDSRPLEKMAMMISPLFDILLQGKWAKYRSVRAQDVARAMMTLLMAKGGGSHVHENASIMALSQKLTK</sequence>
<dbReference type="EMBL" id="CP018154">
    <property type="protein sequence ID" value="APG63750.1"/>
    <property type="molecule type" value="Genomic_DNA"/>
</dbReference>
<dbReference type="PANTHER" id="PTHR14097:SF7">
    <property type="entry name" value="OXIDOREDUCTASE HTATIP2"/>
    <property type="match status" value="1"/>
</dbReference>
<dbReference type="Pfam" id="PF01370">
    <property type="entry name" value="Epimerase"/>
    <property type="match status" value="1"/>
</dbReference>
<feature type="domain" description="NAD-dependent epimerase/dehydratase" evidence="3">
    <location>
        <begin position="6"/>
        <end position="156"/>
    </location>
</feature>